<dbReference type="GO" id="GO:0003700">
    <property type="term" value="F:DNA-binding transcription factor activity"/>
    <property type="evidence" value="ECO:0007669"/>
    <property type="project" value="TreeGrafter"/>
</dbReference>
<proteinExistence type="predicted"/>
<gene>
    <name evidence="5" type="ORF">PENTCL1PPCAC_8697</name>
</gene>
<evidence type="ECO:0000256" key="2">
    <source>
        <dbReference type="ARBA" id="ARBA00023163"/>
    </source>
</evidence>
<dbReference type="Proteomes" id="UP001432027">
    <property type="component" value="Unassembled WGS sequence"/>
</dbReference>
<feature type="non-terminal residue" evidence="5">
    <location>
        <position position="156"/>
    </location>
</feature>
<dbReference type="PROSITE" id="PS51843">
    <property type="entry name" value="NR_LBD"/>
    <property type="match status" value="1"/>
</dbReference>
<keyword evidence="6" id="KW-1185">Reference proteome</keyword>
<organism evidence="5 6">
    <name type="scientific">Pristionchus entomophagus</name>
    <dbReference type="NCBI Taxonomy" id="358040"/>
    <lineage>
        <taxon>Eukaryota</taxon>
        <taxon>Metazoa</taxon>
        <taxon>Ecdysozoa</taxon>
        <taxon>Nematoda</taxon>
        <taxon>Chromadorea</taxon>
        <taxon>Rhabditida</taxon>
        <taxon>Rhabditina</taxon>
        <taxon>Diplogasteromorpha</taxon>
        <taxon>Diplogasteroidea</taxon>
        <taxon>Neodiplogasteridae</taxon>
        <taxon>Pristionchus</taxon>
    </lineage>
</organism>
<dbReference type="AlphaFoldDB" id="A0AAV5SVV0"/>
<dbReference type="PANTHER" id="PTHR46011">
    <property type="entry name" value="NUCLEAR HORMONE RECEPTOR FAMILY MEMBER NHR-86-RELATED"/>
    <property type="match status" value="1"/>
</dbReference>
<evidence type="ECO:0000259" key="4">
    <source>
        <dbReference type="PROSITE" id="PS51843"/>
    </source>
</evidence>
<keyword evidence="2" id="KW-0804">Transcription</keyword>
<comment type="caution">
    <text evidence="5">The sequence shown here is derived from an EMBL/GenBank/DDBJ whole genome shotgun (WGS) entry which is preliminary data.</text>
</comment>
<dbReference type="InterPro" id="IPR035500">
    <property type="entry name" value="NHR-like_dom_sf"/>
</dbReference>
<feature type="domain" description="NR LBD" evidence="4">
    <location>
        <begin position="1"/>
        <end position="156"/>
    </location>
</feature>
<evidence type="ECO:0000313" key="6">
    <source>
        <dbReference type="Proteomes" id="UP001432027"/>
    </source>
</evidence>
<evidence type="ECO:0000256" key="1">
    <source>
        <dbReference type="ARBA" id="ARBA00023015"/>
    </source>
</evidence>
<dbReference type="SUPFAM" id="SSF48508">
    <property type="entry name" value="Nuclear receptor ligand-binding domain"/>
    <property type="match status" value="1"/>
</dbReference>
<dbReference type="EMBL" id="BTSX01000002">
    <property type="protein sequence ID" value="GMS86522.1"/>
    <property type="molecule type" value="Genomic_DNA"/>
</dbReference>
<evidence type="ECO:0000313" key="5">
    <source>
        <dbReference type="EMBL" id="GMS86522.1"/>
    </source>
</evidence>
<sequence>MCNGYFGKFSLIDSHYRTLKVWGEQNRYAMASVMICVDLERTDLRLEEEKEGVHWKSLFESMRAYSNRQYALILPILKNAAITTKEFHALLALLLCEIDAADELSDLATSTIDEIKENVLDELQIYCTEEMGIINFSTRLGNLMTLNHAIRECNSL</sequence>
<keyword evidence="3" id="KW-0675">Receptor</keyword>
<dbReference type="GO" id="GO:0005634">
    <property type="term" value="C:nucleus"/>
    <property type="evidence" value="ECO:0007669"/>
    <property type="project" value="TreeGrafter"/>
</dbReference>
<dbReference type="Pfam" id="PF00104">
    <property type="entry name" value="Hormone_recep"/>
    <property type="match status" value="1"/>
</dbReference>
<dbReference type="InterPro" id="IPR000536">
    <property type="entry name" value="Nucl_hrmn_rcpt_lig-bd"/>
</dbReference>
<evidence type="ECO:0000256" key="3">
    <source>
        <dbReference type="ARBA" id="ARBA00023170"/>
    </source>
</evidence>
<reference evidence="5" key="1">
    <citation type="submission" date="2023-10" db="EMBL/GenBank/DDBJ databases">
        <title>Genome assembly of Pristionchus species.</title>
        <authorList>
            <person name="Yoshida K."/>
            <person name="Sommer R.J."/>
        </authorList>
    </citation>
    <scope>NUCLEOTIDE SEQUENCE</scope>
    <source>
        <strain evidence="5">RS0144</strain>
    </source>
</reference>
<keyword evidence="1" id="KW-0805">Transcription regulation</keyword>
<accession>A0AAV5SVV0</accession>
<dbReference type="Gene3D" id="1.10.565.10">
    <property type="entry name" value="Retinoid X Receptor"/>
    <property type="match status" value="1"/>
</dbReference>
<name>A0AAV5SVV0_9BILA</name>
<dbReference type="PANTHER" id="PTHR46011:SF6">
    <property type="entry name" value="HIGH ZINC ACTIVATED NUCLEAR RECEPTOR PROTEIN"/>
    <property type="match status" value="1"/>
</dbReference>
<protein>
    <recommendedName>
        <fullName evidence="4">NR LBD domain-containing protein</fullName>
    </recommendedName>
</protein>